<name>A0A8D8X4B5_9HEMI</name>
<evidence type="ECO:0000313" key="1">
    <source>
        <dbReference type="EMBL" id="CAG6683428.1"/>
    </source>
</evidence>
<accession>A0A8D8X4B5</accession>
<dbReference type="EMBL" id="HBUF01262993">
    <property type="protein sequence ID" value="CAG6683428.1"/>
    <property type="molecule type" value="Transcribed_RNA"/>
</dbReference>
<reference evidence="1" key="1">
    <citation type="submission" date="2021-05" db="EMBL/GenBank/DDBJ databases">
        <authorList>
            <person name="Alioto T."/>
            <person name="Alioto T."/>
            <person name="Gomez Garrido J."/>
        </authorList>
    </citation>
    <scope>NUCLEOTIDE SEQUENCE</scope>
</reference>
<dbReference type="EMBL" id="HBUF01422661">
    <property type="protein sequence ID" value="CAG6741036.1"/>
    <property type="molecule type" value="Transcribed_RNA"/>
</dbReference>
<sequence>MTVTVLVVLLWRTRNEAHLLGQQNIRHSALHAPNKISLDLHLQSSQKQNFGRIPCDVNEIPKRTSYDKMKKKKKLVSADKERLDRMDVNFRLQEQCTHY</sequence>
<dbReference type="AlphaFoldDB" id="A0A8D8X4B5"/>
<organism evidence="1">
    <name type="scientific">Cacopsylla melanoneura</name>
    <dbReference type="NCBI Taxonomy" id="428564"/>
    <lineage>
        <taxon>Eukaryota</taxon>
        <taxon>Metazoa</taxon>
        <taxon>Ecdysozoa</taxon>
        <taxon>Arthropoda</taxon>
        <taxon>Hexapoda</taxon>
        <taxon>Insecta</taxon>
        <taxon>Pterygota</taxon>
        <taxon>Neoptera</taxon>
        <taxon>Paraneoptera</taxon>
        <taxon>Hemiptera</taxon>
        <taxon>Sternorrhyncha</taxon>
        <taxon>Psylloidea</taxon>
        <taxon>Psyllidae</taxon>
        <taxon>Psyllinae</taxon>
        <taxon>Cacopsylla</taxon>
    </lineage>
</organism>
<protein>
    <submittedName>
        <fullName evidence="1">Uncharacterized protein</fullName>
    </submittedName>
</protein>
<proteinExistence type="predicted"/>